<keyword evidence="3 5" id="KW-0271">Exosome</keyword>
<dbReference type="PATRIC" id="fig|1838285.3.peg.427"/>
<keyword evidence="2 5" id="KW-0963">Cytoplasm</keyword>
<comment type="subcellular location">
    <subcellularLocation>
        <location evidence="5">Cytoplasm</location>
    </subcellularLocation>
</comment>
<dbReference type="InterPro" id="IPR026699">
    <property type="entry name" value="Exosome_RNA_bind1/RRP40/RRP4"/>
</dbReference>
<comment type="subunit">
    <text evidence="5">Component of the archaeal exosome complex. Forms a trimer of Rrp4 and/or Csl4 subunits. The trimer associates with an hexameric ring-like arrangement composed of 3 Rrp41-Rrp42 heterodimers.</text>
</comment>
<organism evidence="7 8">
    <name type="scientific">Candidatus Syntropharchaeum caldarium</name>
    <dbReference type="NCBI Taxonomy" id="1838285"/>
    <lineage>
        <taxon>Archaea</taxon>
        <taxon>Methanobacteriati</taxon>
        <taxon>Methanobacteriota</taxon>
        <taxon>Stenosarchaea group</taxon>
        <taxon>Methanomicrobia</taxon>
        <taxon>Methanosarcinales</taxon>
        <taxon>ANME-2 cluster</taxon>
        <taxon>Candidatus Syntropharchaeum</taxon>
    </lineage>
</organism>
<dbReference type="PROSITE" id="PS50126">
    <property type="entry name" value="S1"/>
    <property type="match status" value="1"/>
</dbReference>
<keyword evidence="8" id="KW-1185">Reference proteome</keyword>
<dbReference type="Gene3D" id="2.40.50.100">
    <property type="match status" value="1"/>
</dbReference>
<dbReference type="SUPFAM" id="SSF50249">
    <property type="entry name" value="Nucleic acid-binding proteins"/>
    <property type="match status" value="1"/>
</dbReference>
<dbReference type="GO" id="GO:0008143">
    <property type="term" value="F:poly(A) binding"/>
    <property type="evidence" value="ECO:0007669"/>
    <property type="project" value="InterPro"/>
</dbReference>
<accession>A0A1F2PDM4</accession>
<dbReference type="Pfam" id="PF22625">
    <property type="entry name" value="ECR1_N_2"/>
    <property type="match status" value="1"/>
</dbReference>
<gene>
    <name evidence="5" type="primary">rrp4</name>
    <name evidence="7" type="ORF">SCAL_000422</name>
</gene>
<keyword evidence="4 5" id="KW-0694">RNA-binding</keyword>
<dbReference type="InterPro" id="IPR004087">
    <property type="entry name" value="KH_dom"/>
</dbReference>
<dbReference type="HAMAP" id="MF_00623">
    <property type="entry name" value="Exosome_Rrp4"/>
    <property type="match status" value="1"/>
</dbReference>
<dbReference type="InterPro" id="IPR036612">
    <property type="entry name" value="KH_dom_type_1_sf"/>
</dbReference>
<dbReference type="SUPFAM" id="SSF110324">
    <property type="entry name" value="Ribosomal L27 protein-like"/>
    <property type="match status" value="1"/>
</dbReference>
<evidence type="ECO:0000256" key="4">
    <source>
        <dbReference type="ARBA" id="ARBA00022884"/>
    </source>
</evidence>
<dbReference type="InterPro" id="IPR003029">
    <property type="entry name" value="S1_domain"/>
</dbReference>
<dbReference type="Gene3D" id="3.30.1370.10">
    <property type="entry name" value="K Homology domain, type 1"/>
    <property type="match status" value="1"/>
</dbReference>
<dbReference type="SMART" id="SM00322">
    <property type="entry name" value="KH"/>
    <property type="match status" value="1"/>
</dbReference>
<dbReference type="GO" id="GO:0071051">
    <property type="term" value="P:poly(A)-dependent snoRNA 3'-end processing"/>
    <property type="evidence" value="ECO:0007669"/>
    <property type="project" value="TreeGrafter"/>
</dbReference>
<dbReference type="Gene3D" id="2.40.50.140">
    <property type="entry name" value="Nucleic acid-binding proteins"/>
    <property type="match status" value="1"/>
</dbReference>
<evidence type="ECO:0000256" key="5">
    <source>
        <dbReference type="HAMAP-Rule" id="MF_00623"/>
    </source>
</evidence>
<evidence type="ECO:0000256" key="1">
    <source>
        <dbReference type="ARBA" id="ARBA00009155"/>
    </source>
</evidence>
<dbReference type="InterPro" id="IPR004088">
    <property type="entry name" value="KH_dom_type_1"/>
</dbReference>
<dbReference type="CDD" id="cd22524">
    <property type="entry name" value="KH-I_Rrp4_prokar"/>
    <property type="match status" value="1"/>
</dbReference>
<comment type="caution">
    <text evidence="7">The sequence shown here is derived from an EMBL/GenBank/DDBJ whole genome shotgun (WGS) entry which is preliminary data.</text>
</comment>
<dbReference type="PANTHER" id="PTHR21321">
    <property type="entry name" value="PNAS-3 RELATED"/>
    <property type="match status" value="1"/>
</dbReference>
<dbReference type="InterPro" id="IPR048565">
    <property type="entry name" value="S1_RRP4"/>
</dbReference>
<dbReference type="STRING" id="1838285.SCAL_000422"/>
<reference evidence="7" key="1">
    <citation type="submission" date="2016-05" db="EMBL/GenBank/DDBJ databases">
        <title>Microbial consortia oxidize butane by reversing methanogenesis.</title>
        <authorList>
            <person name="Laso-Perez R."/>
            <person name="Richter M."/>
            <person name="Wegener G."/>
            <person name="Musat F."/>
        </authorList>
    </citation>
    <scope>NUCLEOTIDE SEQUENCE [LARGE SCALE GENOMIC DNA]</scope>
    <source>
        <strain evidence="7">BOX2</strain>
    </source>
</reference>
<dbReference type="EMBL" id="LYOS01000001">
    <property type="protein sequence ID" value="OFV68746.1"/>
    <property type="molecule type" value="Genomic_DNA"/>
</dbReference>
<feature type="domain" description="S1 motif" evidence="6">
    <location>
        <begin position="63"/>
        <end position="132"/>
    </location>
</feature>
<dbReference type="GO" id="GO:0000467">
    <property type="term" value="P:exonucleolytic trimming to generate mature 3'-end of 5.8S rRNA from tricistronic rRNA transcript (SSU-rRNA, 5.8S rRNA, LSU-rRNA)"/>
    <property type="evidence" value="ECO:0007669"/>
    <property type="project" value="TreeGrafter"/>
</dbReference>
<evidence type="ECO:0000313" key="7">
    <source>
        <dbReference type="EMBL" id="OFV68746.1"/>
    </source>
</evidence>
<dbReference type="SMART" id="SM00316">
    <property type="entry name" value="S1"/>
    <property type="match status" value="1"/>
</dbReference>
<protein>
    <recommendedName>
        <fullName evidence="5">Exosome complex component Rrp4</fullName>
    </recommendedName>
</protein>
<dbReference type="InterPro" id="IPR054371">
    <property type="entry name" value="RRP4_N"/>
</dbReference>
<dbReference type="PROSITE" id="PS50084">
    <property type="entry name" value="KH_TYPE_1"/>
    <property type="match status" value="1"/>
</dbReference>
<dbReference type="GO" id="GO:0000178">
    <property type="term" value="C:exosome (RNase complex)"/>
    <property type="evidence" value="ECO:0007669"/>
    <property type="project" value="UniProtKB-KW"/>
</dbReference>
<dbReference type="CDD" id="cd05789">
    <property type="entry name" value="S1_Rrp4"/>
    <property type="match status" value="1"/>
</dbReference>
<dbReference type="Proteomes" id="UP000186940">
    <property type="component" value="Unassembled WGS sequence"/>
</dbReference>
<proteinExistence type="inferred from homology"/>
<dbReference type="Pfam" id="PF00013">
    <property type="entry name" value="KH_1"/>
    <property type="match status" value="1"/>
</dbReference>
<comment type="function">
    <text evidence="5">Non-catalytic component of the exosome, which is a complex involved in RNA degradation. Increases the RNA binding and the efficiency of RNA degradation. Confers strong poly(A) specificity to the exosome.</text>
</comment>
<dbReference type="Pfam" id="PF21266">
    <property type="entry name" value="S1_RRP4"/>
    <property type="match status" value="1"/>
</dbReference>
<dbReference type="SUPFAM" id="SSF54791">
    <property type="entry name" value="Eukaryotic type KH-domain (KH-domain type I)"/>
    <property type="match status" value="1"/>
</dbReference>
<dbReference type="GO" id="GO:0005737">
    <property type="term" value="C:cytoplasm"/>
    <property type="evidence" value="ECO:0007669"/>
    <property type="project" value="UniProtKB-SubCell"/>
</dbReference>
<sequence length="226" mass="25186">MDSDNHARIVVPGDLISEEPMKVGDGVFIEDGKIYASVYGVLDKKDRIVRVIPLAGKYIPRKGDTVIGSVTEINFSSWIVDISSPYIARLHISEFPKRIEAEEMGRYIRVGDLIVAGVQEVGMAMTVDLTLKDRQTTVLRGGNLIEISHTRVPRLIGRGGSMISMIKRESRCSVFVGQNGRIWLQGTPENMNLAARAIEMVVREAHTAGLTNRVVEYMKACRERMK</sequence>
<name>A0A1F2PDM4_9EURY</name>
<dbReference type="PANTHER" id="PTHR21321:SF4">
    <property type="entry name" value="EXOSOME COMPLEX COMPONENT RRP4"/>
    <property type="match status" value="1"/>
</dbReference>
<comment type="similarity">
    <text evidence="1 5">Belongs to the RRP4 family.</text>
</comment>
<dbReference type="InterPro" id="IPR023474">
    <property type="entry name" value="Rrp4"/>
</dbReference>
<evidence type="ECO:0000259" key="6">
    <source>
        <dbReference type="PROSITE" id="PS50126"/>
    </source>
</evidence>
<evidence type="ECO:0000256" key="3">
    <source>
        <dbReference type="ARBA" id="ARBA00022835"/>
    </source>
</evidence>
<dbReference type="NCBIfam" id="NF003181">
    <property type="entry name" value="PRK04163.1-1"/>
    <property type="match status" value="1"/>
</dbReference>
<evidence type="ECO:0000313" key="8">
    <source>
        <dbReference type="Proteomes" id="UP000186940"/>
    </source>
</evidence>
<evidence type="ECO:0000256" key="2">
    <source>
        <dbReference type="ARBA" id="ARBA00022490"/>
    </source>
</evidence>
<dbReference type="InterPro" id="IPR012340">
    <property type="entry name" value="NA-bd_OB-fold"/>
</dbReference>
<dbReference type="GO" id="GO:0034475">
    <property type="term" value="P:U4 snRNA 3'-end processing"/>
    <property type="evidence" value="ECO:0007669"/>
    <property type="project" value="TreeGrafter"/>
</dbReference>
<dbReference type="GO" id="GO:0071034">
    <property type="term" value="P:CUT catabolic process"/>
    <property type="evidence" value="ECO:0007669"/>
    <property type="project" value="TreeGrafter"/>
</dbReference>
<dbReference type="AlphaFoldDB" id="A0A1F2PDM4"/>